<feature type="transmembrane region" description="Helical" evidence="10">
    <location>
        <begin position="216"/>
        <end position="237"/>
    </location>
</feature>
<feature type="domain" description="Protein export membrane protein SecD/SecF C-terminal" evidence="11">
    <location>
        <begin position="137"/>
        <end position="326"/>
    </location>
</feature>
<dbReference type="PANTHER" id="PTHR30081:SF8">
    <property type="entry name" value="PROTEIN TRANSLOCASE SUBUNIT SECF"/>
    <property type="match status" value="1"/>
</dbReference>
<dbReference type="EMBL" id="CAFBMT010000007">
    <property type="protein sequence ID" value="CAB4931907.1"/>
    <property type="molecule type" value="Genomic_DNA"/>
</dbReference>
<dbReference type="InterPro" id="IPR022813">
    <property type="entry name" value="SecD/SecF_arch_bac"/>
</dbReference>
<dbReference type="GO" id="GO:0006886">
    <property type="term" value="P:intracellular protein transport"/>
    <property type="evidence" value="ECO:0007669"/>
    <property type="project" value="InterPro"/>
</dbReference>
<evidence type="ECO:0000313" key="12">
    <source>
        <dbReference type="EMBL" id="CAB4363701.1"/>
    </source>
</evidence>
<reference evidence="13" key="1">
    <citation type="submission" date="2020-05" db="EMBL/GenBank/DDBJ databases">
        <authorList>
            <person name="Chiriac C."/>
            <person name="Salcher M."/>
            <person name="Ghai R."/>
            <person name="Kavagutti S V."/>
        </authorList>
    </citation>
    <scope>NUCLEOTIDE SEQUENCE</scope>
</reference>
<evidence type="ECO:0000256" key="4">
    <source>
        <dbReference type="ARBA" id="ARBA00022475"/>
    </source>
</evidence>
<evidence type="ECO:0000259" key="11">
    <source>
        <dbReference type="Pfam" id="PF02355"/>
    </source>
</evidence>
<dbReference type="InterPro" id="IPR022646">
    <property type="entry name" value="SecD/SecF_CS"/>
</dbReference>
<protein>
    <recommendedName>
        <fullName evidence="2">Protein translocase subunit SecF</fullName>
    </recommendedName>
</protein>
<dbReference type="HAMAP" id="MF_01464_B">
    <property type="entry name" value="SecF_B"/>
    <property type="match status" value="1"/>
</dbReference>
<keyword evidence="8" id="KW-0811">Translocation</keyword>
<comment type="subcellular location">
    <subcellularLocation>
        <location evidence="1">Cell membrane</location>
        <topology evidence="1">Multi-pass membrane protein</topology>
    </subcellularLocation>
</comment>
<evidence type="ECO:0000313" key="16">
    <source>
        <dbReference type="EMBL" id="CAB4987984.1"/>
    </source>
</evidence>
<organism evidence="13">
    <name type="scientific">freshwater metagenome</name>
    <dbReference type="NCBI Taxonomy" id="449393"/>
    <lineage>
        <taxon>unclassified sequences</taxon>
        <taxon>metagenomes</taxon>
        <taxon>ecological metagenomes</taxon>
    </lineage>
</organism>
<evidence type="ECO:0000256" key="10">
    <source>
        <dbReference type="SAM" id="Phobius"/>
    </source>
</evidence>
<dbReference type="InterPro" id="IPR005665">
    <property type="entry name" value="SecF_bac"/>
</dbReference>
<keyword evidence="7 10" id="KW-1133">Transmembrane helix</keyword>
<dbReference type="PANTHER" id="PTHR30081">
    <property type="entry name" value="PROTEIN-EXPORT MEMBRANE PROTEIN SEC"/>
    <property type="match status" value="1"/>
</dbReference>
<dbReference type="EMBL" id="CAESGF010000007">
    <property type="protein sequence ID" value="CAB4363701.1"/>
    <property type="molecule type" value="Genomic_DNA"/>
</dbReference>
<keyword evidence="3" id="KW-0813">Transport</keyword>
<dbReference type="InterPro" id="IPR048634">
    <property type="entry name" value="SecD_SecF_C"/>
</dbReference>
<dbReference type="GO" id="GO:0005886">
    <property type="term" value="C:plasma membrane"/>
    <property type="evidence" value="ECO:0007669"/>
    <property type="project" value="UniProtKB-SubCell"/>
</dbReference>
<dbReference type="AlphaFoldDB" id="A0A6J6R3S9"/>
<feature type="transmembrane region" description="Helical" evidence="10">
    <location>
        <begin position="43"/>
        <end position="65"/>
    </location>
</feature>
<evidence type="ECO:0000256" key="9">
    <source>
        <dbReference type="ARBA" id="ARBA00023136"/>
    </source>
</evidence>
<evidence type="ECO:0000256" key="8">
    <source>
        <dbReference type="ARBA" id="ARBA00023010"/>
    </source>
</evidence>
<evidence type="ECO:0000256" key="5">
    <source>
        <dbReference type="ARBA" id="ARBA00022692"/>
    </source>
</evidence>
<keyword evidence="6" id="KW-0653">Protein transport</keyword>
<dbReference type="PRINTS" id="PR01755">
    <property type="entry name" value="SECFTRNLCASE"/>
</dbReference>
<evidence type="ECO:0000256" key="2">
    <source>
        <dbReference type="ARBA" id="ARBA00015792"/>
    </source>
</evidence>
<evidence type="ECO:0000256" key="3">
    <source>
        <dbReference type="ARBA" id="ARBA00022448"/>
    </source>
</evidence>
<evidence type="ECO:0000313" key="15">
    <source>
        <dbReference type="EMBL" id="CAB4931907.1"/>
    </source>
</evidence>
<name>A0A6J6R3S9_9ZZZZ</name>
<dbReference type="EMBL" id="CAFBOL010000027">
    <property type="protein sequence ID" value="CAB4987984.1"/>
    <property type="molecule type" value="Genomic_DNA"/>
</dbReference>
<dbReference type="Gene3D" id="1.20.1640.10">
    <property type="entry name" value="Multidrug efflux transporter AcrB transmembrane domain"/>
    <property type="match status" value="1"/>
</dbReference>
<gene>
    <name evidence="13" type="ORF">UFOPK2656_01088</name>
    <name evidence="14" type="ORF">UFOPK3099_01992</name>
    <name evidence="15" type="ORF">UFOPK3651_01536</name>
    <name evidence="16" type="ORF">UFOPK3931_01283</name>
    <name evidence="12" type="ORF">UFOPK4189_01477</name>
</gene>
<dbReference type="GO" id="GO:0015450">
    <property type="term" value="F:protein-transporting ATPase activity"/>
    <property type="evidence" value="ECO:0007669"/>
    <property type="project" value="InterPro"/>
</dbReference>
<keyword evidence="4" id="KW-1003">Cell membrane</keyword>
<evidence type="ECO:0000256" key="1">
    <source>
        <dbReference type="ARBA" id="ARBA00004651"/>
    </source>
</evidence>
<proteinExistence type="inferred from homology"/>
<dbReference type="EMBL" id="CAEZYF010000005">
    <property type="protein sequence ID" value="CAB4717732.1"/>
    <property type="molecule type" value="Genomic_DNA"/>
</dbReference>
<dbReference type="Pfam" id="PF02355">
    <property type="entry name" value="SecD_SecF_C"/>
    <property type="match status" value="1"/>
</dbReference>
<evidence type="ECO:0000313" key="14">
    <source>
        <dbReference type="EMBL" id="CAB4830067.1"/>
    </source>
</evidence>
<feature type="transmembrane region" description="Helical" evidence="10">
    <location>
        <begin position="272"/>
        <end position="294"/>
    </location>
</feature>
<feature type="transmembrane region" description="Helical" evidence="10">
    <location>
        <begin position="300"/>
        <end position="325"/>
    </location>
</feature>
<dbReference type="NCBIfam" id="TIGR00966">
    <property type="entry name" value="transloc_SecF"/>
    <property type="match status" value="1"/>
</dbReference>
<keyword evidence="5 10" id="KW-0812">Transmembrane</keyword>
<sequence>MSSMIDNESVDTVIVDDIVRQRRGRGGRLYHGETAVDFYGRRWWGLGISGLLLVISLGSIIFSGLNLSLDFKGGVSWEVPSKDLTEADARAVLADNGIDGATAKVQVLTNADTGLRTLEVQVGEQTDAVRQKVQQAFATKVGASLDEVSTNAVSSTWGKTITDKAVRALIVFSVLVAAFIAWRLEWRMAGAAIAAMLHDVLLSVGVYSLLGFEVTPATVVAFLTILGFSLYDTIVVFDKVQENQRRYSGTRIPYADVLNVSMNQVLMRSLNTTLAAILPVVSLLVLGSGIMGAVSLRHFALALLVGLVTGAYSSIFIASPLVAIAKEHEPRYKSLRGRHASGAELERLVHGAMPSGRREGRQKVAESGDSIAVSAVLTAEEVLSHAPRPRKKKRRT</sequence>
<dbReference type="Pfam" id="PF07549">
    <property type="entry name" value="Sec_GG"/>
    <property type="match status" value="1"/>
</dbReference>
<evidence type="ECO:0000313" key="13">
    <source>
        <dbReference type="EMBL" id="CAB4717732.1"/>
    </source>
</evidence>
<feature type="transmembrane region" description="Helical" evidence="10">
    <location>
        <begin position="165"/>
        <end position="182"/>
    </location>
</feature>
<dbReference type="SUPFAM" id="SSF82866">
    <property type="entry name" value="Multidrug efflux transporter AcrB transmembrane domain"/>
    <property type="match status" value="1"/>
</dbReference>
<accession>A0A6J6R3S9</accession>
<feature type="transmembrane region" description="Helical" evidence="10">
    <location>
        <begin position="189"/>
        <end position="210"/>
    </location>
</feature>
<keyword evidence="9 10" id="KW-0472">Membrane</keyword>
<evidence type="ECO:0000256" key="7">
    <source>
        <dbReference type="ARBA" id="ARBA00022989"/>
    </source>
</evidence>
<dbReference type="InterPro" id="IPR022645">
    <property type="entry name" value="SecD/SecF_bac"/>
</dbReference>
<evidence type="ECO:0000256" key="6">
    <source>
        <dbReference type="ARBA" id="ARBA00022927"/>
    </source>
</evidence>
<dbReference type="EMBL" id="CAFAAV010000173">
    <property type="protein sequence ID" value="CAB4830067.1"/>
    <property type="molecule type" value="Genomic_DNA"/>
</dbReference>